<dbReference type="PANTHER" id="PTHR38166:SF1">
    <property type="entry name" value="C2H2-TYPE DOMAIN-CONTAINING PROTEIN"/>
    <property type="match status" value="1"/>
</dbReference>
<gene>
    <name evidence="2" type="ORF">GCG54_00003250</name>
</gene>
<sequence length="462" mass="52033">MPENHQEPTSNPKKSSDTLLAGTSTNGSIHSRIQHRGGGSEPYSSPLSPQHSAATSDTTPGRVKTSPPANKSIDGYLEWRKALFISIFMAKFEEQLDKTICTLEEANDYEGQGQSDSNSSGARGVKRYASSIKLNPGAKRQHREDGEEPDQSDNEDDDAHNHAQKKRTKTGDGRKFACPFFKFDQERYQSQRTCCGPGWDEIHRLKEHLYRNHLLITCTRCFGHFKSEKLLQKHQRTKDECVWQEESSCIIDAGAGIDSVKEKQLRARSKEEDDVDKWYEVYHILFPCKIAAEDLPTPWYDAPNGKSGLSNDDDLRRKYVYFLRREIPKMIRQQLVADVEKEFQDLGATIQGRLSSWIATSAEKCKSVFQSIPTPTEAAALPNPDTRANSRAASPAVDVGSSFLENFESWPYEFPVFNFNFDSEMLRFPNLECPPLDDSAYGTGSYGPDGSSETWNIEPAAH</sequence>
<feature type="region of interest" description="Disordered" evidence="1">
    <location>
        <begin position="1"/>
        <end position="72"/>
    </location>
</feature>
<accession>A0A8H4CET2</accession>
<protein>
    <recommendedName>
        <fullName evidence="4">C2H2-type domain-containing protein</fullName>
    </recommendedName>
</protein>
<reference evidence="2" key="1">
    <citation type="journal article" date="2020" name="Phytopathology">
        <title>Genome sequence and comparative analysis of Colletotrichum gloeosporioides isolated from Liriodendron leaves.</title>
        <authorList>
            <person name="Fu F.F."/>
            <person name="Hao Z."/>
            <person name="Wang P."/>
            <person name="Lu Y."/>
            <person name="Xue L.J."/>
            <person name="Wei G."/>
            <person name="Tian Y."/>
            <person name="Baishi H."/>
            <person name="Xu H."/>
            <person name="Shi J."/>
            <person name="Cheng T."/>
            <person name="Wang G."/>
            <person name="Yi Y."/>
            <person name="Chen J."/>
        </authorList>
    </citation>
    <scope>NUCLEOTIDE SEQUENCE</scope>
    <source>
        <strain evidence="2">Lc1</strain>
    </source>
</reference>
<dbReference type="AlphaFoldDB" id="A0A8H4CET2"/>
<proteinExistence type="predicted"/>
<evidence type="ECO:0000256" key="1">
    <source>
        <dbReference type="SAM" id="MobiDB-lite"/>
    </source>
</evidence>
<dbReference type="Proteomes" id="UP000613401">
    <property type="component" value="Unassembled WGS sequence"/>
</dbReference>
<feature type="region of interest" description="Disordered" evidence="1">
    <location>
        <begin position="442"/>
        <end position="462"/>
    </location>
</feature>
<name>A0A8H4CET2_COLGL</name>
<reference evidence="2" key="2">
    <citation type="submission" date="2020-03" db="EMBL/GenBank/DDBJ databases">
        <authorList>
            <person name="Fu F.-F."/>
            <person name="Chen J."/>
        </authorList>
    </citation>
    <scope>NUCLEOTIDE SEQUENCE</scope>
    <source>
        <strain evidence="2">Lc1</strain>
    </source>
</reference>
<feature type="compositionally biased region" description="Polar residues" evidence="1">
    <location>
        <begin position="7"/>
        <end position="31"/>
    </location>
</feature>
<evidence type="ECO:0000313" key="2">
    <source>
        <dbReference type="EMBL" id="KAF3802447.1"/>
    </source>
</evidence>
<evidence type="ECO:0000313" key="3">
    <source>
        <dbReference type="Proteomes" id="UP000613401"/>
    </source>
</evidence>
<feature type="compositionally biased region" description="Acidic residues" evidence="1">
    <location>
        <begin position="146"/>
        <end position="158"/>
    </location>
</feature>
<dbReference type="EMBL" id="WVTB01000063">
    <property type="protein sequence ID" value="KAF3802447.1"/>
    <property type="molecule type" value="Genomic_DNA"/>
</dbReference>
<dbReference type="RefSeq" id="XP_045261606.1">
    <property type="nucleotide sequence ID" value="XM_045403325.1"/>
</dbReference>
<organism evidence="2 3">
    <name type="scientific">Colletotrichum gloeosporioides</name>
    <name type="common">Anthracnose fungus</name>
    <name type="synonym">Glomerella cingulata</name>
    <dbReference type="NCBI Taxonomy" id="474922"/>
    <lineage>
        <taxon>Eukaryota</taxon>
        <taxon>Fungi</taxon>
        <taxon>Dikarya</taxon>
        <taxon>Ascomycota</taxon>
        <taxon>Pezizomycotina</taxon>
        <taxon>Sordariomycetes</taxon>
        <taxon>Hypocreomycetidae</taxon>
        <taxon>Glomerellales</taxon>
        <taxon>Glomerellaceae</taxon>
        <taxon>Colletotrichum</taxon>
        <taxon>Colletotrichum gloeosporioides species complex</taxon>
    </lineage>
</organism>
<feature type="region of interest" description="Disordered" evidence="1">
    <location>
        <begin position="129"/>
        <end position="171"/>
    </location>
</feature>
<dbReference type="GeneID" id="69010410"/>
<comment type="caution">
    <text evidence="2">The sequence shown here is derived from an EMBL/GenBank/DDBJ whole genome shotgun (WGS) entry which is preliminary data.</text>
</comment>
<keyword evidence="3" id="KW-1185">Reference proteome</keyword>
<feature type="compositionally biased region" description="Polar residues" evidence="1">
    <location>
        <begin position="42"/>
        <end position="59"/>
    </location>
</feature>
<dbReference type="PANTHER" id="PTHR38166">
    <property type="entry name" value="C2H2-TYPE DOMAIN-CONTAINING PROTEIN-RELATED"/>
    <property type="match status" value="1"/>
</dbReference>
<evidence type="ECO:0008006" key="4">
    <source>
        <dbReference type="Google" id="ProtNLM"/>
    </source>
</evidence>